<evidence type="ECO:0000256" key="2">
    <source>
        <dbReference type="ARBA" id="ARBA00005695"/>
    </source>
</evidence>
<accession>A0A401WCP0</accession>
<proteinExistence type="inferred from homology"/>
<gene>
    <name evidence="7" type="ORF">GKJPGBOP_06796</name>
</gene>
<name>A0A401WCP0_STREY</name>
<dbReference type="GO" id="GO:0042597">
    <property type="term" value="C:periplasmic space"/>
    <property type="evidence" value="ECO:0007669"/>
    <property type="project" value="UniProtKB-ARBA"/>
</dbReference>
<dbReference type="PANTHER" id="PTHR30290:SF10">
    <property type="entry name" value="PERIPLASMIC OLIGOPEPTIDE-BINDING PROTEIN-RELATED"/>
    <property type="match status" value="1"/>
</dbReference>
<comment type="similarity">
    <text evidence="2">Belongs to the bacterial solute-binding protein 5 family.</text>
</comment>
<comment type="caution">
    <text evidence="7">The sequence shown here is derived from an EMBL/GenBank/DDBJ whole genome shotgun (WGS) entry which is preliminary data.</text>
</comment>
<reference evidence="7 8" key="1">
    <citation type="submission" date="2018-11" db="EMBL/GenBank/DDBJ databases">
        <title>Whole genome sequence of Streptomyces paromomycinus NBRC 15454(T).</title>
        <authorList>
            <person name="Komaki H."/>
            <person name="Tamura T."/>
        </authorList>
    </citation>
    <scope>NUCLEOTIDE SEQUENCE [LARGE SCALE GENOMIC DNA]</scope>
    <source>
        <strain evidence="7 8">NBRC 15454</strain>
    </source>
</reference>
<dbReference type="GO" id="GO:0043190">
    <property type="term" value="C:ATP-binding cassette (ABC) transporter complex"/>
    <property type="evidence" value="ECO:0007669"/>
    <property type="project" value="InterPro"/>
</dbReference>
<keyword evidence="3" id="KW-0813">Transport</keyword>
<protein>
    <submittedName>
        <fullName evidence="7">Peptide-binding protein</fullName>
    </submittedName>
</protein>
<dbReference type="InterPro" id="IPR039424">
    <property type="entry name" value="SBP_5"/>
</dbReference>
<dbReference type="RefSeq" id="WP_125057252.1">
    <property type="nucleotide sequence ID" value="NZ_BHZD01000001.1"/>
</dbReference>
<dbReference type="Gene3D" id="3.40.190.10">
    <property type="entry name" value="Periplasmic binding protein-like II"/>
    <property type="match status" value="1"/>
</dbReference>
<dbReference type="Gene3D" id="3.90.76.10">
    <property type="entry name" value="Dipeptide-binding Protein, Domain 1"/>
    <property type="match status" value="1"/>
</dbReference>
<dbReference type="AlphaFoldDB" id="A0A401WCP0"/>
<evidence type="ECO:0000313" key="8">
    <source>
        <dbReference type="Proteomes" id="UP000286746"/>
    </source>
</evidence>
<comment type="subcellular location">
    <subcellularLocation>
        <location evidence="1">Cell envelope</location>
    </subcellularLocation>
</comment>
<sequence>MNRKTLVLPALAGLLVPTLAACGSSDGSGEGGKPIKVGTTAQLEATKDAPAPLDPAQAYDVDAWNVLRGTLQTLMRLPRSGTAPVPEAAESCGFRDTQNEQFRCKLRDGLKFSNGHALTSKDVKFSIDRMLAIKYDRGPISLVDNVDKVETPSETEVVFHLKKPDATFPQKLATPAAAIVDSEVYPAKGLYKGFEVSGSGPYTVQVEHSGERISKAVFTKNPDYKGGIETKNSTVEMKFFEDSDGMEKALRKGDIDLMNRSLTPDQVKGLENARDEHVALTAVPGSEIRYLAFNTDDPSVSDKAVRQAMAQLVNRSALVRDVYSYAGDPLYSLVPKGLTGHINSFFTKYGNPSVPAARRILQQAHINTPVKLTLTYTANHYGSSTADEFKELQSQLNKSGLFDVQIKGIDNWTQFRKEQSEGKYAVYGMGWFADLPDADNYIAPFIGKGNFLNSPYRNNKIENQLIPTTRQQTDRNSAAEGFKQAQDIIADEVPVLPLWQGKQYVASRDDITGAEWALNSSSALQIWELGRGVSSN</sequence>
<feature type="chain" id="PRO_5038443194" evidence="5">
    <location>
        <begin position="21"/>
        <end position="536"/>
    </location>
</feature>
<dbReference type="GO" id="GO:1904680">
    <property type="term" value="F:peptide transmembrane transporter activity"/>
    <property type="evidence" value="ECO:0007669"/>
    <property type="project" value="TreeGrafter"/>
</dbReference>
<dbReference type="Proteomes" id="UP000286746">
    <property type="component" value="Unassembled WGS sequence"/>
</dbReference>
<dbReference type="EMBL" id="BHZD01000001">
    <property type="protein sequence ID" value="GCD47039.1"/>
    <property type="molecule type" value="Genomic_DNA"/>
</dbReference>
<evidence type="ECO:0000313" key="7">
    <source>
        <dbReference type="EMBL" id="GCD47039.1"/>
    </source>
</evidence>
<keyword evidence="4 5" id="KW-0732">Signal</keyword>
<evidence type="ECO:0000256" key="1">
    <source>
        <dbReference type="ARBA" id="ARBA00004196"/>
    </source>
</evidence>
<dbReference type="Pfam" id="PF00496">
    <property type="entry name" value="SBP_bac_5"/>
    <property type="match status" value="1"/>
</dbReference>
<dbReference type="FunFam" id="3.10.105.10:FF:000012">
    <property type="entry name" value="Peptide/nickel transport system substrate-binding protein"/>
    <property type="match status" value="1"/>
</dbReference>
<feature type="signal peptide" evidence="5">
    <location>
        <begin position="1"/>
        <end position="20"/>
    </location>
</feature>
<feature type="domain" description="Solute-binding protein family 5" evidence="6">
    <location>
        <begin position="84"/>
        <end position="450"/>
    </location>
</feature>
<evidence type="ECO:0000256" key="3">
    <source>
        <dbReference type="ARBA" id="ARBA00022448"/>
    </source>
</evidence>
<evidence type="ECO:0000256" key="5">
    <source>
        <dbReference type="SAM" id="SignalP"/>
    </source>
</evidence>
<dbReference type="SUPFAM" id="SSF53850">
    <property type="entry name" value="Periplasmic binding protein-like II"/>
    <property type="match status" value="1"/>
</dbReference>
<dbReference type="Gene3D" id="3.10.105.10">
    <property type="entry name" value="Dipeptide-binding Protein, Domain 3"/>
    <property type="match status" value="1"/>
</dbReference>
<dbReference type="PANTHER" id="PTHR30290">
    <property type="entry name" value="PERIPLASMIC BINDING COMPONENT OF ABC TRANSPORTER"/>
    <property type="match status" value="1"/>
</dbReference>
<evidence type="ECO:0000256" key="4">
    <source>
        <dbReference type="ARBA" id="ARBA00022729"/>
    </source>
</evidence>
<dbReference type="GO" id="GO:0015833">
    <property type="term" value="P:peptide transport"/>
    <property type="evidence" value="ECO:0007669"/>
    <property type="project" value="TreeGrafter"/>
</dbReference>
<dbReference type="PROSITE" id="PS51257">
    <property type="entry name" value="PROKAR_LIPOPROTEIN"/>
    <property type="match status" value="1"/>
</dbReference>
<keyword evidence="8" id="KW-1185">Reference proteome</keyword>
<evidence type="ECO:0000259" key="6">
    <source>
        <dbReference type="Pfam" id="PF00496"/>
    </source>
</evidence>
<dbReference type="InterPro" id="IPR030678">
    <property type="entry name" value="Peptide/Ni-bd"/>
</dbReference>
<dbReference type="InterPro" id="IPR000914">
    <property type="entry name" value="SBP_5_dom"/>
</dbReference>
<dbReference type="PIRSF" id="PIRSF002741">
    <property type="entry name" value="MppA"/>
    <property type="match status" value="1"/>
</dbReference>
<dbReference type="GO" id="GO:0030313">
    <property type="term" value="C:cell envelope"/>
    <property type="evidence" value="ECO:0007669"/>
    <property type="project" value="UniProtKB-SubCell"/>
</dbReference>
<organism evidence="7 8">
    <name type="scientific">Streptomyces paromomycinus</name>
    <name type="common">Streptomyces rimosus subsp. paromomycinus</name>
    <dbReference type="NCBI Taxonomy" id="92743"/>
    <lineage>
        <taxon>Bacteria</taxon>
        <taxon>Bacillati</taxon>
        <taxon>Actinomycetota</taxon>
        <taxon>Actinomycetes</taxon>
        <taxon>Kitasatosporales</taxon>
        <taxon>Streptomycetaceae</taxon>
        <taxon>Streptomyces</taxon>
    </lineage>
</organism>